<dbReference type="GO" id="GO:0035722">
    <property type="term" value="P:interleukin-12-mediated signaling pathway"/>
    <property type="evidence" value="ECO:0007669"/>
    <property type="project" value="Ensembl"/>
</dbReference>
<dbReference type="AlphaFoldDB" id="A0A8C9A9J8"/>
<keyword evidence="7 11" id="KW-0339">Growth factor</keyword>
<comment type="subunit">
    <text evidence="11">Heterodimer with IL12B; disulfide-linked. The heterodimer is known as interleukin IL-12.</text>
</comment>
<keyword evidence="9" id="KW-0325">Glycoprotein</keyword>
<dbReference type="GO" id="GO:0032816">
    <property type="term" value="P:positive regulation of natural killer cell activation"/>
    <property type="evidence" value="ECO:0007669"/>
    <property type="project" value="Ensembl"/>
</dbReference>
<dbReference type="Gene3D" id="1.20.1250.10">
    <property type="match status" value="1"/>
</dbReference>
<dbReference type="PANTHER" id="PTHR48485">
    <property type="entry name" value="INTERLEUKIN-12 SUBUNIT BETA-RELATED"/>
    <property type="match status" value="1"/>
</dbReference>
<comment type="subunit">
    <text evidence="10">Heterodimer with IL12B; disulfide-linked. This heterodimer is known as interleukin IL-12. Heterodimer with EBI3/IL27B; not disulfide-linked. This heterodimer is known as interleukin IL-35. Interacts with NBR1; this interaction promotes IL-12 secretion.</text>
</comment>
<dbReference type="GO" id="GO:0051135">
    <property type="term" value="P:positive regulation of NK T cell activation"/>
    <property type="evidence" value="ECO:0007669"/>
    <property type="project" value="Ensembl"/>
</dbReference>
<dbReference type="InterPro" id="IPR009079">
    <property type="entry name" value="4_helix_cytokine-like_core"/>
</dbReference>
<dbReference type="GO" id="GO:0002860">
    <property type="term" value="P:positive regulation of natural killer cell mediated cytotoxicity directed against tumor cell target"/>
    <property type="evidence" value="ECO:0007669"/>
    <property type="project" value="Ensembl"/>
</dbReference>
<dbReference type="GO" id="GO:0005143">
    <property type="term" value="F:interleukin-12 receptor binding"/>
    <property type="evidence" value="ECO:0007669"/>
    <property type="project" value="InterPro"/>
</dbReference>
<reference evidence="13" key="2">
    <citation type="submission" date="2025-09" db="UniProtKB">
        <authorList>
            <consortium name="Ensembl"/>
        </authorList>
    </citation>
    <scope>IDENTIFICATION</scope>
</reference>
<evidence type="ECO:0000256" key="3">
    <source>
        <dbReference type="ARBA" id="ARBA00014463"/>
    </source>
</evidence>
<evidence type="ECO:0000256" key="2">
    <source>
        <dbReference type="ARBA" id="ARBA00007432"/>
    </source>
</evidence>
<dbReference type="GO" id="GO:0034393">
    <property type="term" value="P:positive regulation of smooth muscle cell apoptotic process"/>
    <property type="evidence" value="ECO:0007669"/>
    <property type="project" value="Ensembl"/>
</dbReference>
<evidence type="ECO:0000313" key="13">
    <source>
        <dbReference type="Ensembl" id="ENSPSMP00000026414.1"/>
    </source>
</evidence>
<keyword evidence="8 11" id="KW-1015">Disulfide bond</keyword>
<dbReference type="GO" id="GO:0043514">
    <property type="term" value="C:interleukin-12 complex"/>
    <property type="evidence" value="ECO:0007669"/>
    <property type="project" value="Ensembl"/>
</dbReference>
<protein>
    <recommendedName>
        <fullName evidence="3 11">Interleukin-12 subunit alpha</fullName>
        <shortName evidence="11">IL-12A</shortName>
    </recommendedName>
</protein>
<evidence type="ECO:0000256" key="11">
    <source>
        <dbReference type="RuleBase" id="RU363133"/>
    </source>
</evidence>
<dbReference type="GO" id="GO:0032496">
    <property type="term" value="P:response to lipopolysaccharide"/>
    <property type="evidence" value="ECO:0007669"/>
    <property type="project" value="Ensembl"/>
</dbReference>
<dbReference type="GO" id="GO:0050709">
    <property type="term" value="P:negative regulation of protein secretion"/>
    <property type="evidence" value="ECO:0007669"/>
    <property type="project" value="Ensembl"/>
</dbReference>
<dbReference type="GO" id="GO:0048662">
    <property type="term" value="P:negative regulation of smooth muscle cell proliferation"/>
    <property type="evidence" value="ECO:0007669"/>
    <property type="project" value="Ensembl"/>
</dbReference>
<comment type="subcellular location">
    <subcellularLocation>
        <location evidence="1 11">Secreted</location>
    </subcellularLocation>
</comment>
<evidence type="ECO:0000256" key="4">
    <source>
        <dbReference type="ARBA" id="ARBA00022514"/>
    </source>
</evidence>
<dbReference type="GO" id="GO:0046982">
    <property type="term" value="F:protein heterodimerization activity"/>
    <property type="evidence" value="ECO:0007669"/>
    <property type="project" value="Ensembl"/>
</dbReference>
<evidence type="ECO:0000256" key="5">
    <source>
        <dbReference type="ARBA" id="ARBA00022525"/>
    </source>
</evidence>
<dbReference type="GO" id="GO:0010224">
    <property type="term" value="P:response to UV-B"/>
    <property type="evidence" value="ECO:0007669"/>
    <property type="project" value="Ensembl"/>
</dbReference>
<name>A0A8C9A9J8_PROSS</name>
<dbReference type="GO" id="GO:0042163">
    <property type="term" value="F:interleukin-12 beta subunit binding"/>
    <property type="evidence" value="ECO:0007669"/>
    <property type="project" value="Ensembl"/>
</dbReference>
<feature type="region of interest" description="Disordered" evidence="12">
    <location>
        <begin position="1"/>
        <end position="30"/>
    </location>
</feature>
<dbReference type="GO" id="GO:0097191">
    <property type="term" value="P:extrinsic apoptotic signaling pathway"/>
    <property type="evidence" value="ECO:0007669"/>
    <property type="project" value="Ensembl"/>
</dbReference>
<dbReference type="GO" id="GO:1903588">
    <property type="term" value="P:negative regulation of blood vessel endothelial cell proliferation involved in sprouting angiogenesis"/>
    <property type="evidence" value="ECO:0007669"/>
    <property type="project" value="Ensembl"/>
</dbReference>
<evidence type="ECO:0000256" key="12">
    <source>
        <dbReference type="SAM" id="MobiDB-lite"/>
    </source>
</evidence>
<comment type="function">
    <text evidence="11">Heterodimerizes with IL12B to form the IL-12 cytokine or with EBI3/IL27B to form the IL-35 cytokine. IL-12 is primarily produced by professional antigen-presenting cells (APCs) such as B-cells and dendritic cells (DCs) as well as macrophages and granulocytes and regulates T-cell and natural killer-cell responses, induces the production of interferon-gamma (IFN-gamma), favors the differentiation of T-helper 1 (Th1) cells and is an important link between innate resistance and adaptive immunity. Mechanistically, exerts its biological effects through a receptor composed of IL12R1 and IL12R2 subunits. Binding to the receptor results in the rapid tyrosine phosphorylation of a number of cellular substrates including the JAK family kinases TYK2 and JAK2. In turn, recruited STAT4 gets phosphorylated and translocates to the nucleus where it regulates cytokine/growth factor responsive genes. As part of IL-35, plays essential roles in maintaining the immune homeostasis of the liver microenvironment and functions also as an immune-suppressive cytokine. Mediates biological events through unconventional receptors composed of IL12RB2 and gp130/IL6ST heterodimers or homodimers. Signaling requires the transcription factors STAT1 and STAT4, which form a unique heterodimer that binds to distinct DNA sites.</text>
</comment>
<comment type="similarity">
    <text evidence="2 11">Belongs to the IL-6 superfamily.</text>
</comment>
<reference evidence="13" key="1">
    <citation type="submission" date="2025-08" db="UniProtKB">
        <authorList>
            <consortium name="Ensembl"/>
        </authorList>
    </citation>
    <scope>IDENTIFICATION</scope>
</reference>
<dbReference type="GO" id="GO:0045063">
    <property type="term" value="P:T-helper 1 cell differentiation"/>
    <property type="evidence" value="ECO:0007669"/>
    <property type="project" value="Ensembl"/>
</dbReference>
<keyword evidence="5 11" id="KW-0964">Secreted</keyword>
<evidence type="ECO:0000256" key="6">
    <source>
        <dbReference type="ARBA" id="ARBA00022729"/>
    </source>
</evidence>
<dbReference type="GO" id="GO:0008083">
    <property type="term" value="F:growth factor activity"/>
    <property type="evidence" value="ECO:0007669"/>
    <property type="project" value="UniProtKB-KW"/>
</dbReference>
<evidence type="ECO:0000256" key="9">
    <source>
        <dbReference type="ARBA" id="ARBA00023180"/>
    </source>
</evidence>
<accession>A0A8C9A9J8</accession>
<evidence type="ECO:0000256" key="7">
    <source>
        <dbReference type="ARBA" id="ARBA00023030"/>
    </source>
</evidence>
<dbReference type="GO" id="GO:2000510">
    <property type="term" value="P:positive regulation of dendritic cell chemotaxis"/>
    <property type="evidence" value="ECO:0007669"/>
    <property type="project" value="Ensembl"/>
</dbReference>
<dbReference type="GO" id="GO:0098586">
    <property type="term" value="P:cellular response to virus"/>
    <property type="evidence" value="ECO:0007669"/>
    <property type="project" value="Ensembl"/>
</dbReference>
<dbReference type="InterPro" id="IPR004281">
    <property type="entry name" value="IL-12_alpha"/>
</dbReference>
<dbReference type="Ensembl" id="ENSPSMT00000030591.1">
    <property type="protein sequence ID" value="ENSPSMP00000026414.1"/>
    <property type="gene ID" value="ENSPSMG00000018550.1"/>
</dbReference>
<dbReference type="InterPro" id="IPR050676">
    <property type="entry name" value="IL-12"/>
</dbReference>
<evidence type="ECO:0000313" key="14">
    <source>
        <dbReference type="Proteomes" id="UP000694414"/>
    </source>
</evidence>
<dbReference type="GO" id="GO:1900747">
    <property type="term" value="P:negative regulation of vascular endothelial growth factor signaling pathway"/>
    <property type="evidence" value="ECO:0007669"/>
    <property type="project" value="Ensembl"/>
</dbReference>
<keyword evidence="6" id="KW-0732">Signal</keyword>
<dbReference type="GO" id="GO:0032700">
    <property type="term" value="P:negative regulation of interleukin-17 production"/>
    <property type="evidence" value="ECO:0007669"/>
    <property type="project" value="Ensembl"/>
</dbReference>
<keyword evidence="14" id="KW-1185">Reference proteome</keyword>
<dbReference type="GO" id="GO:0050830">
    <property type="term" value="P:defense response to Gram-positive bacterium"/>
    <property type="evidence" value="ECO:0007669"/>
    <property type="project" value="Ensembl"/>
</dbReference>
<feature type="compositionally biased region" description="Polar residues" evidence="12">
    <location>
        <begin position="1"/>
        <end position="10"/>
    </location>
</feature>
<evidence type="ECO:0000256" key="8">
    <source>
        <dbReference type="ARBA" id="ARBA00023157"/>
    </source>
</evidence>
<proteinExistence type="inferred from homology"/>
<evidence type="ECO:0000256" key="1">
    <source>
        <dbReference type="ARBA" id="ARBA00004613"/>
    </source>
</evidence>
<dbReference type="GeneTree" id="ENSGT00390000016906"/>
<dbReference type="FunFam" id="1.20.1250.10:FF:000020">
    <property type="entry name" value="Interleukin-12 subunit alpha"/>
    <property type="match status" value="1"/>
</dbReference>
<dbReference type="Proteomes" id="UP000694414">
    <property type="component" value="Unplaced"/>
</dbReference>
<dbReference type="GO" id="GO:0001916">
    <property type="term" value="P:positive regulation of T cell mediated cytotoxicity"/>
    <property type="evidence" value="ECO:0007669"/>
    <property type="project" value="Ensembl"/>
</dbReference>
<dbReference type="SUPFAM" id="SSF47266">
    <property type="entry name" value="4-helical cytokines"/>
    <property type="match status" value="1"/>
</dbReference>
<dbReference type="GO" id="GO:0032729">
    <property type="term" value="P:positive regulation of type II interferon production"/>
    <property type="evidence" value="ECO:0007669"/>
    <property type="project" value="Ensembl"/>
</dbReference>
<dbReference type="GO" id="GO:0050671">
    <property type="term" value="P:positive regulation of lymphocyte proliferation"/>
    <property type="evidence" value="ECO:0007669"/>
    <property type="project" value="Ensembl"/>
</dbReference>
<gene>
    <name evidence="11 13" type="primary">IL12A</name>
</gene>
<keyword evidence="4 11" id="KW-0202">Cytokine</keyword>
<dbReference type="GO" id="GO:0005125">
    <property type="term" value="F:cytokine activity"/>
    <property type="evidence" value="ECO:0007669"/>
    <property type="project" value="UniProtKB-KW"/>
</dbReference>
<dbReference type="PANTHER" id="PTHR48485:SF1">
    <property type="entry name" value="INTERLEUKIN-12 SUBUNIT ALPHA"/>
    <property type="match status" value="1"/>
</dbReference>
<sequence>MWLGGSASQTPPSPAVASGRHAASASAQRRLSMRPPRGLLLVATLVLLDHLSLARNLPTTTPGPGTFQCLQHSQTLLRAVSSMLQKARQTLEFYPCTSEEIDHEDITKDKTNTVRACLPLELTKNESCLVSRETSFVMTQCLSSIYEDLKMYQLEFRAMNEKLLMDPKRQIFLDQNMLALIDKLMQALNFNSETAPQKSSLEELDFYKTKIKLCILLHAFRIRVVTIDRVMSYLNSS</sequence>
<dbReference type="GO" id="GO:0016477">
    <property type="term" value="P:cell migration"/>
    <property type="evidence" value="ECO:0007669"/>
    <property type="project" value="Ensembl"/>
</dbReference>
<evidence type="ECO:0000256" key="10">
    <source>
        <dbReference type="ARBA" id="ARBA00047077"/>
    </source>
</evidence>
<dbReference type="Pfam" id="PF03039">
    <property type="entry name" value="IL12"/>
    <property type="match status" value="1"/>
</dbReference>
<dbReference type="GO" id="GO:0045513">
    <property type="term" value="F:interleukin-27 binding"/>
    <property type="evidence" value="ECO:0007669"/>
    <property type="project" value="Ensembl"/>
</dbReference>
<organism evidence="13 14">
    <name type="scientific">Prolemur simus</name>
    <name type="common">Greater bamboo lemur</name>
    <name type="synonym">Hapalemur simus</name>
    <dbReference type="NCBI Taxonomy" id="1328070"/>
    <lineage>
        <taxon>Eukaryota</taxon>
        <taxon>Metazoa</taxon>
        <taxon>Chordata</taxon>
        <taxon>Craniata</taxon>
        <taxon>Vertebrata</taxon>
        <taxon>Euteleostomi</taxon>
        <taxon>Mammalia</taxon>
        <taxon>Eutheria</taxon>
        <taxon>Euarchontoglires</taxon>
        <taxon>Primates</taxon>
        <taxon>Strepsirrhini</taxon>
        <taxon>Lemuriformes</taxon>
        <taxon>Lemuridae</taxon>
        <taxon>Prolemur</taxon>
    </lineage>
</organism>